<dbReference type="InterPro" id="IPR033942">
    <property type="entry name" value="IMPase"/>
</dbReference>
<dbReference type="UniPathway" id="UPA00823">
    <property type="reaction ID" value="UER00788"/>
</dbReference>
<dbReference type="FunFam" id="3.30.540.10:FF:000004">
    <property type="entry name" value="Inositol-1-monophosphatase"/>
    <property type="match status" value="1"/>
</dbReference>
<comment type="cofactor">
    <cofactor evidence="2 8 9">
        <name>Mg(2+)</name>
        <dbReference type="ChEBI" id="CHEBI:18420"/>
    </cofactor>
</comment>
<dbReference type="FunCoup" id="A0A6J2YNH0">
    <property type="interactions" value="719"/>
</dbReference>
<dbReference type="GO" id="GO:0046872">
    <property type="term" value="F:metal ion binding"/>
    <property type="evidence" value="ECO:0007669"/>
    <property type="project" value="UniProtKB-KW"/>
</dbReference>
<dbReference type="Gene3D" id="3.40.190.80">
    <property type="match status" value="1"/>
</dbReference>
<keyword evidence="5 8" id="KW-0479">Metal-binding</keyword>
<evidence type="ECO:0000256" key="5">
    <source>
        <dbReference type="ARBA" id="ARBA00022723"/>
    </source>
</evidence>
<reference evidence="11" key="1">
    <citation type="submission" date="2025-08" db="UniProtKB">
        <authorList>
            <consortium name="RefSeq"/>
        </authorList>
    </citation>
    <scope>IDENTIFICATION</scope>
    <source>
        <tissue evidence="11">Gonads</tissue>
    </source>
</reference>
<dbReference type="GO" id="GO:0046854">
    <property type="term" value="P:phosphatidylinositol phosphate biosynthetic process"/>
    <property type="evidence" value="ECO:0007669"/>
    <property type="project" value="InterPro"/>
</dbReference>
<dbReference type="OrthoDB" id="10254945at2759"/>
<dbReference type="PANTHER" id="PTHR20854:SF4">
    <property type="entry name" value="INOSITOL-1-MONOPHOSPHATASE-RELATED"/>
    <property type="match status" value="1"/>
</dbReference>
<dbReference type="PRINTS" id="PR00377">
    <property type="entry name" value="IMPHPHTASES"/>
</dbReference>
<evidence type="ECO:0000256" key="4">
    <source>
        <dbReference type="ARBA" id="ARBA00009759"/>
    </source>
</evidence>
<proteinExistence type="inferred from homology"/>
<name>A0A6J2YNH0_SITOR</name>
<dbReference type="InterPro" id="IPR000760">
    <property type="entry name" value="Inositol_monophosphatase-like"/>
</dbReference>
<evidence type="ECO:0000256" key="2">
    <source>
        <dbReference type="ARBA" id="ARBA00001946"/>
    </source>
</evidence>
<evidence type="ECO:0000256" key="9">
    <source>
        <dbReference type="RuleBase" id="RU364068"/>
    </source>
</evidence>
<dbReference type="InterPro" id="IPR020552">
    <property type="entry name" value="Inositol_monoPase_Li-sen"/>
</dbReference>
<accession>A0A6J2YNH0</accession>
<evidence type="ECO:0000313" key="10">
    <source>
        <dbReference type="Proteomes" id="UP000504635"/>
    </source>
</evidence>
<organism evidence="10 11">
    <name type="scientific">Sitophilus oryzae</name>
    <name type="common">Rice weevil</name>
    <name type="synonym">Curculio oryzae</name>
    <dbReference type="NCBI Taxonomy" id="7048"/>
    <lineage>
        <taxon>Eukaryota</taxon>
        <taxon>Metazoa</taxon>
        <taxon>Ecdysozoa</taxon>
        <taxon>Arthropoda</taxon>
        <taxon>Hexapoda</taxon>
        <taxon>Insecta</taxon>
        <taxon>Pterygota</taxon>
        <taxon>Neoptera</taxon>
        <taxon>Endopterygota</taxon>
        <taxon>Coleoptera</taxon>
        <taxon>Polyphaga</taxon>
        <taxon>Cucujiformia</taxon>
        <taxon>Curculionidae</taxon>
        <taxon>Dryophthorinae</taxon>
        <taxon>Sitophilus</taxon>
    </lineage>
</organism>
<evidence type="ECO:0000256" key="7">
    <source>
        <dbReference type="ARBA" id="ARBA00022842"/>
    </source>
</evidence>
<dbReference type="CDD" id="cd01639">
    <property type="entry name" value="IMPase"/>
    <property type="match status" value="1"/>
</dbReference>
<feature type="binding site" evidence="8">
    <location>
        <position position="273"/>
    </location>
    <ligand>
        <name>Mg(2+)</name>
        <dbReference type="ChEBI" id="CHEBI:18420"/>
        <label>1</label>
        <note>catalytic</note>
    </ligand>
</feature>
<dbReference type="FunFam" id="3.40.190.80:FF:000002">
    <property type="entry name" value="Inositol-1-monophosphatase"/>
    <property type="match status" value="1"/>
</dbReference>
<protein>
    <recommendedName>
        <fullName evidence="9">Inositol-1-monophosphatase</fullName>
        <ecNumber evidence="9">3.1.3.25</ecNumber>
    </recommendedName>
</protein>
<dbReference type="GO" id="GO:0006021">
    <property type="term" value="P:inositol biosynthetic process"/>
    <property type="evidence" value="ECO:0007669"/>
    <property type="project" value="UniProtKB-UniPathway"/>
</dbReference>
<dbReference type="InParanoid" id="A0A6J2YNH0"/>
<dbReference type="PRINTS" id="PR00378">
    <property type="entry name" value="LIIMPHPHTASE"/>
</dbReference>
<comment type="pathway">
    <text evidence="3 9">Polyol metabolism; myo-inositol biosynthesis; myo-inositol from D-glucose 6-phosphate: step 2/2.</text>
</comment>
<gene>
    <name evidence="11" type="primary">LOC115889629</name>
</gene>
<keyword evidence="6 9" id="KW-0378">Hydrolase</keyword>
<evidence type="ECO:0000256" key="6">
    <source>
        <dbReference type="ARBA" id="ARBA00022801"/>
    </source>
</evidence>
<feature type="binding site" evidence="8">
    <location>
        <position position="144"/>
    </location>
    <ligand>
        <name>Mg(2+)</name>
        <dbReference type="ChEBI" id="CHEBI:18420"/>
        <label>1</label>
        <note>catalytic</note>
    </ligand>
</feature>
<evidence type="ECO:0000313" key="11">
    <source>
        <dbReference type="RefSeq" id="XP_030765538.1"/>
    </source>
</evidence>
<dbReference type="PROSITE" id="PS00629">
    <property type="entry name" value="IMP_1"/>
    <property type="match status" value="1"/>
</dbReference>
<keyword evidence="10" id="KW-1185">Reference proteome</keyword>
<evidence type="ECO:0000256" key="3">
    <source>
        <dbReference type="ARBA" id="ARBA00005152"/>
    </source>
</evidence>
<comment type="catalytic activity">
    <reaction evidence="1 9">
        <text>a myo-inositol phosphate + H2O = myo-inositol + phosphate</text>
        <dbReference type="Rhea" id="RHEA:24056"/>
        <dbReference type="ChEBI" id="CHEBI:15377"/>
        <dbReference type="ChEBI" id="CHEBI:17268"/>
        <dbReference type="ChEBI" id="CHEBI:43474"/>
        <dbReference type="ChEBI" id="CHEBI:84139"/>
        <dbReference type="EC" id="3.1.3.25"/>
    </reaction>
</comment>
<dbReference type="GO" id="GO:0008934">
    <property type="term" value="F:inositol monophosphate 1-phosphatase activity"/>
    <property type="evidence" value="ECO:0007669"/>
    <property type="project" value="InterPro"/>
</dbReference>
<dbReference type="RefSeq" id="XP_030765538.1">
    <property type="nucleotide sequence ID" value="XM_030909678.1"/>
</dbReference>
<evidence type="ECO:0000256" key="8">
    <source>
        <dbReference type="PIRSR" id="PIRSR600760-2"/>
    </source>
</evidence>
<dbReference type="GO" id="GO:0007165">
    <property type="term" value="P:signal transduction"/>
    <property type="evidence" value="ECO:0007669"/>
    <property type="project" value="TreeGrafter"/>
</dbReference>
<feature type="binding site" evidence="8">
    <location>
        <position position="147"/>
    </location>
    <ligand>
        <name>Mg(2+)</name>
        <dbReference type="ChEBI" id="CHEBI:18420"/>
        <label>1</label>
        <note>catalytic</note>
    </ligand>
</feature>
<dbReference type="SUPFAM" id="SSF56655">
    <property type="entry name" value="Carbohydrate phosphatase"/>
    <property type="match status" value="1"/>
</dbReference>
<dbReference type="EC" id="3.1.3.25" evidence="9"/>
<feature type="binding site" evidence="8">
    <location>
        <position position="124"/>
    </location>
    <ligand>
        <name>Mg(2+)</name>
        <dbReference type="ChEBI" id="CHEBI:18420"/>
        <label>1</label>
        <note>catalytic</note>
    </ligand>
</feature>
<dbReference type="AlphaFoldDB" id="A0A6J2YNH0"/>
<dbReference type="GeneID" id="115889629"/>
<dbReference type="PANTHER" id="PTHR20854">
    <property type="entry name" value="INOSITOL MONOPHOSPHATASE"/>
    <property type="match status" value="1"/>
</dbReference>
<comment type="similarity">
    <text evidence="4 9">Belongs to the inositol monophosphatase superfamily.</text>
</comment>
<keyword evidence="7 8" id="KW-0460">Magnesium</keyword>
<dbReference type="Gene3D" id="3.30.540.10">
    <property type="entry name" value="Fructose-1,6-Bisphosphatase, subunit A, domain 1"/>
    <property type="match status" value="1"/>
</dbReference>
<dbReference type="Pfam" id="PF00459">
    <property type="entry name" value="Inositol_P"/>
    <property type="match status" value="1"/>
</dbReference>
<dbReference type="Proteomes" id="UP000504635">
    <property type="component" value="Unplaced"/>
</dbReference>
<dbReference type="InterPro" id="IPR020583">
    <property type="entry name" value="Inositol_monoP_metal-BS"/>
</dbReference>
<sequence>MLIARYLKRLNRNLRLRVETLPSDISVIFRQMPRNNFQNQCSCKFFAKMSSETAQINTNEFYDVVLSLTKNCGQLIKERISSRTKKVETKTGAIDFVTETDQDVERLLIDGLSKAFPDHKFIGEETVSSGAQCDFTDAPTWIIDPVDGTMNFVHSFPHSCISIALFINKLPVIGIIYNPMLDQLFTARKGKGAYLNGQKITVSGTKALADALIMMEFGTSRDPERRKVILENQQNLMPQVHGLRALGSAALNMAMVACGAADAYFEYGIHIWDIAAGEMIITEAGGVVIDPAGGEIDRLSRRVLAASNQELAEQLAKQLVQFYPERD</sequence>
<evidence type="ECO:0000256" key="1">
    <source>
        <dbReference type="ARBA" id="ARBA00001033"/>
    </source>
</evidence>
<dbReference type="KEGG" id="soy:115889629"/>